<dbReference type="Pfam" id="PF17100">
    <property type="entry name" value="NACHT_N"/>
    <property type="match status" value="1"/>
</dbReference>
<sequence length="612" mass="68952">MTVLTKLQQIISSLRKPQVSDTARRPAHPAPTNQQKQPEDEAEHASSTSKSAPPPATGSEPTQAFPPKDANTSIRELWHIAYEKLREEEKELVVDYEAKLCGDLSAGLASTVGHNIGVRDRMETILQRKMSEVNRDVWKLKFGSSELPVQDLVQPVLAAVDWANDYISDALSANPYASIAWGGVSLFLPLLLNPSKQGASMAKGLEYISSLLAQSRMWEDLYVRRYEPETAQKVSSPLSHVVYKDALEKLYRQILRFQVEGYCYYAHNAAFRLGLDTIQWNEWDSLLDKIREQKRVFSAVNKSWRDMKYDDECSATDSRHREAMSHWQSIGTDISGLRKEVRDFQAEEKRDKLLQWLCSIDPSENYNAARDKHENGTGDWLLRDSEEFKTWRMCPGSLLWLHGKAGSGKSILSSSVVKHLRERCASAPETALAYFFFSFSDLEKQKVDGMLASLVKQLYTGQHGTLQQVKVLAEYMEKHMRPDTKTLESILLAMAREFSATFVVIDALDECPARNGERKKLLNSLSSISRNMPDTLHILCTSRAEPDIETGMSTVLSPPSRAAMDLTAHQEGLDHDIRLYIDSILASAEYSSWPDDVKGEAKASLIKKADGM</sequence>
<organism evidence="4 5">
    <name type="scientific">Cryphonectria parasitica (strain ATCC 38755 / EP155)</name>
    <dbReference type="NCBI Taxonomy" id="660469"/>
    <lineage>
        <taxon>Eukaryota</taxon>
        <taxon>Fungi</taxon>
        <taxon>Dikarya</taxon>
        <taxon>Ascomycota</taxon>
        <taxon>Pezizomycotina</taxon>
        <taxon>Sordariomycetes</taxon>
        <taxon>Sordariomycetidae</taxon>
        <taxon>Diaporthales</taxon>
        <taxon>Cryphonectriaceae</taxon>
        <taxon>Cryphonectria-Endothia species complex</taxon>
        <taxon>Cryphonectria</taxon>
    </lineage>
</organism>
<proteinExistence type="predicted"/>
<dbReference type="InterPro" id="IPR031359">
    <property type="entry name" value="NACHT_N"/>
</dbReference>
<dbReference type="Pfam" id="PF24883">
    <property type="entry name" value="NPHP3_N"/>
    <property type="match status" value="1"/>
</dbReference>
<dbReference type="RefSeq" id="XP_040773548.1">
    <property type="nucleotide sequence ID" value="XM_040917570.1"/>
</dbReference>
<reference evidence="4" key="1">
    <citation type="journal article" date="2020" name="Phytopathology">
        <title>Genome sequence of the chestnut blight fungus Cryphonectria parasitica EP155: A fundamental resource for an archetypical invasive plant pathogen.</title>
        <authorList>
            <person name="Crouch J.A."/>
            <person name="Dawe A."/>
            <person name="Aerts A."/>
            <person name="Barry K."/>
            <person name="Churchill A.C.L."/>
            <person name="Grimwood J."/>
            <person name="Hillman B."/>
            <person name="Milgroom M.G."/>
            <person name="Pangilinan J."/>
            <person name="Smith M."/>
            <person name="Salamov A."/>
            <person name="Schmutz J."/>
            <person name="Yadav J."/>
            <person name="Grigoriev I.V."/>
            <person name="Nuss D."/>
        </authorList>
    </citation>
    <scope>NUCLEOTIDE SEQUENCE</scope>
    <source>
        <strain evidence="4">EP155</strain>
    </source>
</reference>
<dbReference type="EMBL" id="MU032350">
    <property type="protein sequence ID" value="KAF3762569.1"/>
    <property type="molecule type" value="Genomic_DNA"/>
</dbReference>
<dbReference type="InterPro" id="IPR007111">
    <property type="entry name" value="NACHT_NTPase"/>
</dbReference>
<keyword evidence="5" id="KW-1185">Reference proteome</keyword>
<dbReference type="PROSITE" id="PS50837">
    <property type="entry name" value="NACHT"/>
    <property type="match status" value="1"/>
</dbReference>
<evidence type="ECO:0000313" key="4">
    <source>
        <dbReference type="EMBL" id="KAF3762569.1"/>
    </source>
</evidence>
<feature type="region of interest" description="Disordered" evidence="2">
    <location>
        <begin position="12"/>
        <end position="70"/>
    </location>
</feature>
<dbReference type="OrthoDB" id="194358at2759"/>
<dbReference type="PANTHER" id="PTHR10039">
    <property type="entry name" value="AMELOGENIN"/>
    <property type="match status" value="1"/>
</dbReference>
<evidence type="ECO:0000256" key="2">
    <source>
        <dbReference type="SAM" id="MobiDB-lite"/>
    </source>
</evidence>
<accession>A0A9P4XX62</accession>
<feature type="domain" description="NACHT" evidence="3">
    <location>
        <begin position="397"/>
        <end position="543"/>
    </location>
</feature>
<evidence type="ECO:0000256" key="1">
    <source>
        <dbReference type="ARBA" id="ARBA00022737"/>
    </source>
</evidence>
<dbReference type="PANTHER" id="PTHR10039:SF16">
    <property type="entry name" value="GPI INOSITOL-DEACYLASE"/>
    <property type="match status" value="1"/>
</dbReference>
<dbReference type="GeneID" id="63834699"/>
<evidence type="ECO:0000313" key="5">
    <source>
        <dbReference type="Proteomes" id="UP000803844"/>
    </source>
</evidence>
<gene>
    <name evidence="4" type="ORF">M406DRAFT_263163</name>
</gene>
<protein>
    <recommendedName>
        <fullName evidence="3">NACHT domain-containing protein</fullName>
    </recommendedName>
</protein>
<dbReference type="InterPro" id="IPR027417">
    <property type="entry name" value="P-loop_NTPase"/>
</dbReference>
<dbReference type="Proteomes" id="UP000803844">
    <property type="component" value="Unassembled WGS sequence"/>
</dbReference>
<dbReference type="Gene3D" id="3.40.50.300">
    <property type="entry name" value="P-loop containing nucleotide triphosphate hydrolases"/>
    <property type="match status" value="1"/>
</dbReference>
<dbReference type="AlphaFoldDB" id="A0A9P4XX62"/>
<keyword evidence="1" id="KW-0677">Repeat</keyword>
<evidence type="ECO:0000259" key="3">
    <source>
        <dbReference type="PROSITE" id="PS50837"/>
    </source>
</evidence>
<dbReference type="SUPFAM" id="SSF52540">
    <property type="entry name" value="P-loop containing nucleoside triphosphate hydrolases"/>
    <property type="match status" value="1"/>
</dbReference>
<name>A0A9P4XX62_CRYP1</name>
<dbReference type="InterPro" id="IPR056884">
    <property type="entry name" value="NPHP3-like_N"/>
</dbReference>
<comment type="caution">
    <text evidence="4">The sequence shown here is derived from an EMBL/GenBank/DDBJ whole genome shotgun (WGS) entry which is preliminary data.</text>
</comment>